<gene>
    <name evidence="1" type="ORF">EVAR_92821_1</name>
</gene>
<comment type="caution">
    <text evidence="1">The sequence shown here is derived from an EMBL/GenBank/DDBJ whole genome shotgun (WGS) entry which is preliminary data.</text>
</comment>
<reference evidence="1 2" key="1">
    <citation type="journal article" date="2019" name="Commun. Biol.">
        <title>The bagworm genome reveals a unique fibroin gene that provides high tensile strength.</title>
        <authorList>
            <person name="Kono N."/>
            <person name="Nakamura H."/>
            <person name="Ohtoshi R."/>
            <person name="Tomita M."/>
            <person name="Numata K."/>
            <person name="Arakawa K."/>
        </authorList>
    </citation>
    <scope>NUCLEOTIDE SEQUENCE [LARGE SCALE GENOMIC DNA]</scope>
</reference>
<protein>
    <submittedName>
        <fullName evidence="1">Uncharacterized protein</fullName>
    </submittedName>
</protein>
<proteinExistence type="predicted"/>
<evidence type="ECO:0000313" key="1">
    <source>
        <dbReference type="EMBL" id="GBP11281.1"/>
    </source>
</evidence>
<keyword evidence="2" id="KW-1185">Reference proteome</keyword>
<organism evidence="1 2">
    <name type="scientific">Eumeta variegata</name>
    <name type="common">Bagworm moth</name>
    <name type="synonym">Eumeta japonica</name>
    <dbReference type="NCBI Taxonomy" id="151549"/>
    <lineage>
        <taxon>Eukaryota</taxon>
        <taxon>Metazoa</taxon>
        <taxon>Ecdysozoa</taxon>
        <taxon>Arthropoda</taxon>
        <taxon>Hexapoda</taxon>
        <taxon>Insecta</taxon>
        <taxon>Pterygota</taxon>
        <taxon>Neoptera</taxon>
        <taxon>Endopterygota</taxon>
        <taxon>Lepidoptera</taxon>
        <taxon>Glossata</taxon>
        <taxon>Ditrysia</taxon>
        <taxon>Tineoidea</taxon>
        <taxon>Psychidae</taxon>
        <taxon>Oiketicinae</taxon>
        <taxon>Eumeta</taxon>
    </lineage>
</organism>
<dbReference type="AlphaFoldDB" id="A0A4C1TD96"/>
<dbReference type="EMBL" id="BGZK01000046">
    <property type="protein sequence ID" value="GBP11281.1"/>
    <property type="molecule type" value="Genomic_DNA"/>
</dbReference>
<accession>A0A4C1TD96</accession>
<name>A0A4C1TD96_EUMVA</name>
<dbReference type="Proteomes" id="UP000299102">
    <property type="component" value="Unassembled WGS sequence"/>
</dbReference>
<sequence length="125" mass="15019">MRDPGCEVGEPVFLYLTSPYSYLFVWRFVVWRCHDEGESYCEVVIPALFPKQVNNLLVYQPADCFYLLRELLQTDLSFQRKKTPHFFRRFDFVLLKYATSRKETPTEQTVFWFRDHSSKSSFSHL</sequence>
<evidence type="ECO:0000313" key="2">
    <source>
        <dbReference type="Proteomes" id="UP000299102"/>
    </source>
</evidence>